<comment type="caution">
    <text evidence="1">The sequence shown here is derived from an EMBL/GenBank/DDBJ whole genome shotgun (WGS) entry which is preliminary data.</text>
</comment>
<protein>
    <submittedName>
        <fullName evidence="1">Uncharacterized protein</fullName>
    </submittedName>
</protein>
<name>A0A6A6M5P2_HEVBR</name>
<evidence type="ECO:0000313" key="1">
    <source>
        <dbReference type="EMBL" id="KAF2308960.1"/>
    </source>
</evidence>
<evidence type="ECO:0000313" key="2">
    <source>
        <dbReference type="Proteomes" id="UP000467840"/>
    </source>
</evidence>
<sequence>MENVVRMENFCQGMNGGDGDNLPDYDVLSNNENGNDGVHDMLNYFFECYDYYNNNDASIATQVTRESFEKLLREAQHELYPGCLKFSTLSFTIKLLHLKVYNKWSNKSFDMLLKLLRDALPEGQTLLKSHCEVTILLRDLGLGLLRMVLGRKAASASCRLSNNVRINSSEQLAMQSRNQRAPSLIRTTPSTSIIKVTGSTSTEKGRGPTRGKEFQRINEANNKRMAVCIDPVQGRPFDKMRLNILGLQTNARVTKTIKGLLGARLRNRRFVLHKYYKSFEFDEQACQHPLAKLVQRDWDAICDY</sequence>
<accession>A0A6A6M5P2</accession>
<keyword evidence="2" id="KW-1185">Reference proteome</keyword>
<dbReference type="Proteomes" id="UP000467840">
    <property type="component" value="Chromosome 17"/>
</dbReference>
<dbReference type="EMBL" id="JAAGAX010000007">
    <property type="protein sequence ID" value="KAF2308960.1"/>
    <property type="molecule type" value="Genomic_DNA"/>
</dbReference>
<proteinExistence type="predicted"/>
<reference evidence="1 2" key="1">
    <citation type="journal article" date="2020" name="Mol. Plant">
        <title>The Chromosome-Based Rubber Tree Genome Provides New Insights into Spurge Genome Evolution and Rubber Biosynthesis.</title>
        <authorList>
            <person name="Liu J."/>
            <person name="Shi C."/>
            <person name="Shi C.C."/>
            <person name="Li W."/>
            <person name="Zhang Q.J."/>
            <person name="Zhang Y."/>
            <person name="Li K."/>
            <person name="Lu H.F."/>
            <person name="Shi C."/>
            <person name="Zhu S.T."/>
            <person name="Xiao Z.Y."/>
            <person name="Nan H."/>
            <person name="Yue Y."/>
            <person name="Zhu X.G."/>
            <person name="Wu Y."/>
            <person name="Hong X.N."/>
            <person name="Fan G.Y."/>
            <person name="Tong Y."/>
            <person name="Zhang D."/>
            <person name="Mao C.L."/>
            <person name="Liu Y.L."/>
            <person name="Hao S.J."/>
            <person name="Liu W.Q."/>
            <person name="Lv M.Q."/>
            <person name="Zhang H.B."/>
            <person name="Liu Y."/>
            <person name="Hu-Tang G.R."/>
            <person name="Wang J.P."/>
            <person name="Wang J.H."/>
            <person name="Sun Y.H."/>
            <person name="Ni S.B."/>
            <person name="Chen W.B."/>
            <person name="Zhang X.C."/>
            <person name="Jiao Y.N."/>
            <person name="Eichler E.E."/>
            <person name="Li G.H."/>
            <person name="Liu X."/>
            <person name="Gao L.Z."/>
        </authorList>
    </citation>
    <scope>NUCLEOTIDE SEQUENCE [LARGE SCALE GENOMIC DNA]</scope>
    <source>
        <strain evidence="2">cv. GT1</strain>
        <tissue evidence="1">Leaf</tissue>
    </source>
</reference>
<dbReference type="AlphaFoldDB" id="A0A6A6M5P2"/>
<gene>
    <name evidence="1" type="ORF">GH714_026022</name>
</gene>
<organism evidence="1 2">
    <name type="scientific">Hevea brasiliensis</name>
    <name type="common">Para rubber tree</name>
    <name type="synonym">Siphonia brasiliensis</name>
    <dbReference type="NCBI Taxonomy" id="3981"/>
    <lineage>
        <taxon>Eukaryota</taxon>
        <taxon>Viridiplantae</taxon>
        <taxon>Streptophyta</taxon>
        <taxon>Embryophyta</taxon>
        <taxon>Tracheophyta</taxon>
        <taxon>Spermatophyta</taxon>
        <taxon>Magnoliopsida</taxon>
        <taxon>eudicotyledons</taxon>
        <taxon>Gunneridae</taxon>
        <taxon>Pentapetalae</taxon>
        <taxon>rosids</taxon>
        <taxon>fabids</taxon>
        <taxon>Malpighiales</taxon>
        <taxon>Euphorbiaceae</taxon>
        <taxon>Crotonoideae</taxon>
        <taxon>Micrandreae</taxon>
        <taxon>Hevea</taxon>
    </lineage>
</organism>